<evidence type="ECO:0008006" key="5">
    <source>
        <dbReference type="Google" id="ProtNLM"/>
    </source>
</evidence>
<dbReference type="InterPro" id="IPR006553">
    <property type="entry name" value="Leu-rich_rpt_Cys-con_subtyp"/>
</dbReference>
<evidence type="ECO:0000259" key="2">
    <source>
        <dbReference type="Pfam" id="PF18791"/>
    </source>
</evidence>
<sequence>MEDRNWRRMCARASDDTVFQCVIPYVDDACDREQVSLVCKKWHEIDAQTRKHVTIALSYTTTPKRLSRRFHRLESLKLKGKPRAAMFNLIPEDWGGYVTSWVEEIARSFSQLNALHFRRMIVTDSDLELLARSRGTALQVLNLDMCSGFSTDGLLHICRSCRSGYFKEELHIRNVVVNSEACLLEINTMDTVAFAGNIRTLFLEESTIAEKDGKWLHALALSNKSLETLNFYLTDLRQVNFQDLELIARNCSSLVSVKISDCDILELVGFFRAAAALEEFCGGTFSVQGDGEDASNRHLRAYSAVPFPPLLCRLALTYLGENEMPILFPFAYRLRKLDLQYTLLDTEDYCVLIQRCPNLEVLEALNVIGDRGLEYLARCCKKLKRLRIERGADGHEVEDEEGVVSQRGLIALAQGCLELKHLAVYVSDITNASLECIGTNLKNLADFRMVLLDQQEKIPDLPLDRGVRFLLMNCDKLRRFALYLRPGGLTDLGLSYIGQYSPNVRWMLLGPVGESDAGLLEFSRGCPNLQKLEMRGCRFSEKALAVATLRLTSMKYLWVQGYRRSASGRDLLAMVRPFWNIELIPTIQIVVADPDGEAEVVDCPGHILAYYSLAGPRTDFPVSGSVMSFDPTSVLPP</sequence>
<protein>
    <recommendedName>
        <fullName evidence="5">Coronatine-insensitive protein 1</fullName>
    </recommendedName>
</protein>
<keyword evidence="4" id="KW-1185">Reference proteome</keyword>
<dbReference type="PANTHER" id="PTHR16134:SF43">
    <property type="entry name" value="CORONATINE-INSENSITIVE PROTEIN 1"/>
    <property type="match status" value="1"/>
</dbReference>
<organism evidence="3 4">
    <name type="scientific">Ilex paraguariensis</name>
    <name type="common">yerba mate</name>
    <dbReference type="NCBI Taxonomy" id="185542"/>
    <lineage>
        <taxon>Eukaryota</taxon>
        <taxon>Viridiplantae</taxon>
        <taxon>Streptophyta</taxon>
        <taxon>Embryophyta</taxon>
        <taxon>Tracheophyta</taxon>
        <taxon>Spermatophyta</taxon>
        <taxon>Magnoliopsida</taxon>
        <taxon>eudicotyledons</taxon>
        <taxon>Gunneridae</taxon>
        <taxon>Pentapetalae</taxon>
        <taxon>asterids</taxon>
        <taxon>campanulids</taxon>
        <taxon>Aquifoliales</taxon>
        <taxon>Aquifoliaceae</taxon>
        <taxon>Ilex</taxon>
    </lineage>
</organism>
<evidence type="ECO:0000313" key="4">
    <source>
        <dbReference type="Proteomes" id="UP001642360"/>
    </source>
</evidence>
<name>A0ABC8U1I4_9AQUA</name>
<dbReference type="Gene3D" id="3.80.10.10">
    <property type="entry name" value="Ribonuclease Inhibitor"/>
    <property type="match status" value="1"/>
</dbReference>
<proteinExistence type="predicted"/>
<reference evidence="3 4" key="1">
    <citation type="submission" date="2024-02" db="EMBL/GenBank/DDBJ databases">
        <authorList>
            <person name="Vignale AGUSTIN F."/>
            <person name="Sosa J E."/>
            <person name="Modenutti C."/>
        </authorList>
    </citation>
    <scope>NUCLEOTIDE SEQUENCE [LARGE SCALE GENOMIC DNA]</scope>
</reference>
<dbReference type="Pfam" id="PF18791">
    <property type="entry name" value="Transp_inhibit"/>
    <property type="match status" value="1"/>
</dbReference>
<dbReference type="Gene3D" id="1.20.1280.50">
    <property type="match status" value="1"/>
</dbReference>
<dbReference type="SUPFAM" id="SSF52047">
    <property type="entry name" value="RNI-like"/>
    <property type="match status" value="1"/>
</dbReference>
<dbReference type="InterPro" id="IPR032675">
    <property type="entry name" value="LRR_dom_sf"/>
</dbReference>
<dbReference type="EMBL" id="CAUOFW020006169">
    <property type="protein sequence ID" value="CAK9173591.1"/>
    <property type="molecule type" value="Genomic_DNA"/>
</dbReference>
<comment type="caution">
    <text evidence="3">The sequence shown here is derived from an EMBL/GenBank/DDBJ whole genome shotgun (WGS) entry which is preliminary data.</text>
</comment>
<accession>A0ABC8U1I4</accession>
<evidence type="ECO:0000313" key="3">
    <source>
        <dbReference type="EMBL" id="CAK9173591.1"/>
    </source>
</evidence>
<dbReference type="FunFam" id="3.80.10.10:FF:000124">
    <property type="entry name" value="Coronatine-insensitive protein 1"/>
    <property type="match status" value="1"/>
</dbReference>
<feature type="domain" description="Transport inhibitor response 1" evidence="2">
    <location>
        <begin position="71"/>
        <end position="117"/>
    </location>
</feature>
<dbReference type="AlphaFoldDB" id="A0ABC8U1I4"/>
<gene>
    <name evidence="3" type="ORF">ILEXP_LOCUS43325</name>
</gene>
<feature type="domain" description="COI1 F-box" evidence="1">
    <location>
        <begin position="15"/>
        <end position="52"/>
    </location>
</feature>
<dbReference type="InterPro" id="IPR041567">
    <property type="entry name" value="COI1_F-box"/>
</dbReference>
<dbReference type="SMART" id="SM00367">
    <property type="entry name" value="LRR_CC"/>
    <property type="match status" value="6"/>
</dbReference>
<dbReference type="PANTHER" id="PTHR16134">
    <property type="entry name" value="F-BOX/TPR REPEAT PROTEIN POF3"/>
    <property type="match status" value="1"/>
</dbReference>
<dbReference type="Pfam" id="PF18511">
    <property type="entry name" value="F-box_5"/>
    <property type="match status" value="1"/>
</dbReference>
<dbReference type="InterPro" id="IPR041101">
    <property type="entry name" value="Transp_inhibit"/>
</dbReference>
<evidence type="ECO:0000259" key="1">
    <source>
        <dbReference type="Pfam" id="PF18511"/>
    </source>
</evidence>
<dbReference type="Proteomes" id="UP001642360">
    <property type="component" value="Unassembled WGS sequence"/>
</dbReference>